<evidence type="ECO:0000313" key="5">
    <source>
        <dbReference type="EMBL" id="MBA6157117.1"/>
    </source>
</evidence>
<dbReference type="GO" id="GO:0003700">
    <property type="term" value="F:DNA-binding transcription factor activity"/>
    <property type="evidence" value="ECO:0007669"/>
    <property type="project" value="InterPro"/>
</dbReference>
<dbReference type="InterPro" id="IPR018060">
    <property type="entry name" value="HTH_AraC"/>
</dbReference>
<reference evidence="5 6" key="1">
    <citation type="submission" date="2020-07" db="EMBL/GenBank/DDBJ databases">
        <title>Bacterium isolated from marine sediment.</title>
        <authorList>
            <person name="Shang D."/>
            <person name="Du Z.-J."/>
        </authorList>
    </citation>
    <scope>NUCLEOTIDE SEQUENCE [LARGE SCALE GENOMIC DNA]</scope>
    <source>
        <strain evidence="5 6">S7007</strain>
    </source>
</reference>
<evidence type="ECO:0000256" key="3">
    <source>
        <dbReference type="ARBA" id="ARBA00023163"/>
    </source>
</evidence>
<dbReference type="PROSITE" id="PS01124">
    <property type="entry name" value="HTH_ARAC_FAMILY_2"/>
    <property type="match status" value="1"/>
</dbReference>
<evidence type="ECO:0000259" key="4">
    <source>
        <dbReference type="PROSITE" id="PS01124"/>
    </source>
</evidence>
<dbReference type="Pfam" id="PF12833">
    <property type="entry name" value="HTH_18"/>
    <property type="match status" value="1"/>
</dbReference>
<gene>
    <name evidence="5" type="ORF">H3Z83_11395</name>
</gene>
<keyword evidence="2" id="KW-0238">DNA-binding</keyword>
<dbReference type="Proteomes" id="UP000563906">
    <property type="component" value="Unassembled WGS sequence"/>
</dbReference>
<comment type="caution">
    <text evidence="5">The sequence shown here is derived from an EMBL/GenBank/DDBJ whole genome shotgun (WGS) entry which is preliminary data.</text>
</comment>
<dbReference type="RefSeq" id="WP_182125620.1">
    <property type="nucleotide sequence ID" value="NZ_JACGLS010000006.1"/>
</dbReference>
<dbReference type="SUPFAM" id="SSF46689">
    <property type="entry name" value="Homeodomain-like"/>
    <property type="match status" value="1"/>
</dbReference>
<protein>
    <submittedName>
        <fullName evidence="5">Helix-turn-helix domain-containing protein</fullName>
    </submittedName>
</protein>
<dbReference type="AlphaFoldDB" id="A0A839AR55"/>
<keyword evidence="3" id="KW-0804">Transcription</keyword>
<dbReference type="PANTHER" id="PTHR43280">
    <property type="entry name" value="ARAC-FAMILY TRANSCRIPTIONAL REGULATOR"/>
    <property type="match status" value="1"/>
</dbReference>
<sequence>MSKEIPNLIFESKSSEIEGIEIIRLEDIERRKEEFEHLPSKPHQLNFYQLAFYTSGETEHLVDFVSHKVQNRSIVYVSKGQINAFKFTEDTKGYLILFTEEYFKKQLNNIPQNTAVRLLTPQLFSPKIQIPEASNIPAYIELIYKEFYNPSEKFNKKHIIDSLFNIIFSKVEEIKKNQTNYIQESDKLSLFLSFQNILKNDYTLNRNADYYAQNLNITYKHLNIVCKEVINKTAKQYIDEFVILEAKRNLVNSTIKSTELAYLMGFEESTNFVKYFKKHTGFTPNSFKNNNI</sequence>
<dbReference type="EMBL" id="JACGLS010000006">
    <property type="protein sequence ID" value="MBA6157117.1"/>
    <property type="molecule type" value="Genomic_DNA"/>
</dbReference>
<keyword evidence="6" id="KW-1185">Reference proteome</keyword>
<dbReference type="InterPro" id="IPR037923">
    <property type="entry name" value="HTH-like"/>
</dbReference>
<dbReference type="GO" id="GO:0043565">
    <property type="term" value="F:sequence-specific DNA binding"/>
    <property type="evidence" value="ECO:0007669"/>
    <property type="project" value="InterPro"/>
</dbReference>
<dbReference type="SUPFAM" id="SSF51215">
    <property type="entry name" value="Regulatory protein AraC"/>
    <property type="match status" value="1"/>
</dbReference>
<feature type="domain" description="HTH araC/xylS-type" evidence="4">
    <location>
        <begin position="192"/>
        <end position="290"/>
    </location>
</feature>
<organism evidence="5 6">
    <name type="scientific">Tenacibaculum pelagium</name>
    <dbReference type="NCBI Taxonomy" id="2759527"/>
    <lineage>
        <taxon>Bacteria</taxon>
        <taxon>Pseudomonadati</taxon>
        <taxon>Bacteroidota</taxon>
        <taxon>Flavobacteriia</taxon>
        <taxon>Flavobacteriales</taxon>
        <taxon>Flavobacteriaceae</taxon>
        <taxon>Tenacibaculum</taxon>
    </lineage>
</organism>
<dbReference type="PANTHER" id="PTHR43280:SF32">
    <property type="entry name" value="TRANSCRIPTIONAL REGULATORY PROTEIN"/>
    <property type="match status" value="1"/>
</dbReference>
<proteinExistence type="predicted"/>
<accession>A0A839AR55</accession>
<dbReference type="InterPro" id="IPR009057">
    <property type="entry name" value="Homeodomain-like_sf"/>
</dbReference>
<dbReference type="Gene3D" id="1.10.10.60">
    <property type="entry name" value="Homeodomain-like"/>
    <property type="match status" value="1"/>
</dbReference>
<keyword evidence="1" id="KW-0805">Transcription regulation</keyword>
<evidence type="ECO:0000313" key="6">
    <source>
        <dbReference type="Proteomes" id="UP000563906"/>
    </source>
</evidence>
<evidence type="ECO:0000256" key="1">
    <source>
        <dbReference type="ARBA" id="ARBA00023015"/>
    </source>
</evidence>
<evidence type="ECO:0000256" key="2">
    <source>
        <dbReference type="ARBA" id="ARBA00023125"/>
    </source>
</evidence>
<name>A0A839AR55_9FLAO</name>
<dbReference type="SMART" id="SM00342">
    <property type="entry name" value="HTH_ARAC"/>
    <property type="match status" value="1"/>
</dbReference>